<dbReference type="EMBL" id="QZBD01000309">
    <property type="protein sequence ID" value="THY20147.1"/>
    <property type="molecule type" value="Genomic_DNA"/>
</dbReference>
<dbReference type="Proteomes" id="UP000306584">
    <property type="component" value="Unassembled WGS sequence"/>
</dbReference>
<evidence type="ECO:0000313" key="2">
    <source>
        <dbReference type="EMBL" id="THY20147.1"/>
    </source>
</evidence>
<name>A0A4S9KUI5_AURPU</name>
<gene>
    <name evidence="2" type="ORF">D6D01_06885</name>
</gene>
<sequence>MMYAFLRFLSCSRVSSAGTTESIPVGSRDRVTLSYMTATWESSTTCKLQPSRIISLASDANPCPGKLIVSVRLDSPEHPNRLGISSSQSHLLQGLVLIIRVENDSSWDQARPVKEQLQQHPRVKIGVLREAHDTRLDTGSKTVTES</sequence>
<proteinExistence type="predicted"/>
<feature type="chain" id="PRO_5020850084" evidence="1">
    <location>
        <begin position="18"/>
        <end position="146"/>
    </location>
</feature>
<comment type="caution">
    <text evidence="2">The sequence shown here is derived from an EMBL/GenBank/DDBJ whole genome shotgun (WGS) entry which is preliminary data.</text>
</comment>
<feature type="signal peptide" evidence="1">
    <location>
        <begin position="1"/>
        <end position="17"/>
    </location>
</feature>
<protein>
    <submittedName>
        <fullName evidence="2">Uncharacterized protein</fullName>
    </submittedName>
</protein>
<evidence type="ECO:0000256" key="1">
    <source>
        <dbReference type="SAM" id="SignalP"/>
    </source>
</evidence>
<organism evidence="2 3">
    <name type="scientific">Aureobasidium pullulans</name>
    <name type="common">Black yeast</name>
    <name type="synonym">Pullularia pullulans</name>
    <dbReference type="NCBI Taxonomy" id="5580"/>
    <lineage>
        <taxon>Eukaryota</taxon>
        <taxon>Fungi</taxon>
        <taxon>Dikarya</taxon>
        <taxon>Ascomycota</taxon>
        <taxon>Pezizomycotina</taxon>
        <taxon>Dothideomycetes</taxon>
        <taxon>Dothideomycetidae</taxon>
        <taxon>Dothideales</taxon>
        <taxon>Saccotheciaceae</taxon>
        <taxon>Aureobasidium</taxon>
    </lineage>
</organism>
<accession>A0A4S9KUI5</accession>
<evidence type="ECO:0000313" key="3">
    <source>
        <dbReference type="Proteomes" id="UP000306584"/>
    </source>
</evidence>
<dbReference type="AlphaFoldDB" id="A0A4S9KUI5"/>
<reference evidence="2 3" key="1">
    <citation type="submission" date="2018-10" db="EMBL/GenBank/DDBJ databases">
        <title>Fifty Aureobasidium pullulans genomes reveal a recombining polyextremotolerant generalist.</title>
        <authorList>
            <person name="Gostincar C."/>
            <person name="Turk M."/>
            <person name="Zajc J."/>
            <person name="Gunde-Cimerman N."/>
        </authorList>
    </citation>
    <scope>NUCLEOTIDE SEQUENCE [LARGE SCALE GENOMIC DNA]</scope>
    <source>
        <strain evidence="2 3">EXF-6604</strain>
    </source>
</reference>
<keyword evidence="1" id="KW-0732">Signal</keyword>